<gene>
    <name evidence="1" type="ORF">GMBLW1_18120</name>
</gene>
<organism evidence="1">
    <name type="scientific">Tuwongella immobilis</name>
    <dbReference type="NCBI Taxonomy" id="692036"/>
    <lineage>
        <taxon>Bacteria</taxon>
        <taxon>Pseudomonadati</taxon>
        <taxon>Planctomycetota</taxon>
        <taxon>Planctomycetia</taxon>
        <taxon>Gemmatales</taxon>
        <taxon>Gemmataceae</taxon>
        <taxon>Tuwongella</taxon>
    </lineage>
</organism>
<name>A0A6C2YKP7_9BACT</name>
<evidence type="ECO:0000313" key="1">
    <source>
        <dbReference type="EMBL" id="VIP02148.1"/>
    </source>
</evidence>
<dbReference type="Proteomes" id="UP000464378">
    <property type="component" value="Chromosome"/>
</dbReference>
<dbReference type="EMBL" id="LR593887">
    <property type="protein sequence ID" value="VTS00531.1"/>
    <property type="molecule type" value="Genomic_DNA"/>
</dbReference>
<reference evidence="1" key="1">
    <citation type="submission" date="2019-04" db="EMBL/GenBank/DDBJ databases">
        <authorList>
            <consortium name="Science for Life Laboratories"/>
        </authorList>
    </citation>
    <scope>NUCLEOTIDE SEQUENCE</scope>
    <source>
        <strain evidence="1">MBLW1</strain>
    </source>
</reference>
<evidence type="ECO:0000313" key="2">
    <source>
        <dbReference type="Proteomes" id="UP000464378"/>
    </source>
</evidence>
<keyword evidence="2" id="KW-1185">Reference proteome</keyword>
<accession>A0A6C2YKP7</accession>
<dbReference type="InParanoid" id="A0A6C2YKP7"/>
<dbReference type="EMBL" id="LR586016">
    <property type="protein sequence ID" value="VIP02148.1"/>
    <property type="molecule type" value="Genomic_DNA"/>
</dbReference>
<proteinExistence type="predicted"/>
<sequence length="99" mass="11430">MRIKTPEELGLPHPPAHLRATLVAEHAARVEREERLHPTTHRCQCWACDALAPPYRSADWARWHVRETSGYPRLLEIYCPACFAEWGWPDDTDDSQPEG</sequence>
<dbReference type="AlphaFoldDB" id="A0A6C2YKP7"/>
<protein>
    <submittedName>
        <fullName evidence="1">Uncharacterized protein</fullName>
    </submittedName>
</protein>
<dbReference type="KEGG" id="tim:GMBLW1_18120"/>